<keyword evidence="9 15" id="KW-0808">Transferase</keyword>
<dbReference type="SUPFAM" id="SSF75217">
    <property type="entry name" value="alpha/beta knot"/>
    <property type="match status" value="1"/>
</dbReference>
<dbReference type="InterPro" id="IPR029026">
    <property type="entry name" value="tRNA_m1G_MTases_N"/>
</dbReference>
<evidence type="ECO:0000256" key="17">
    <source>
        <dbReference type="RuleBase" id="RU003464"/>
    </source>
</evidence>
<protein>
    <recommendedName>
        <fullName evidence="6 15">tRNA (guanine-N(1)-)-methyltransferase</fullName>
        <ecNumber evidence="5 15">2.1.1.228</ecNumber>
    </recommendedName>
    <alternativeName>
        <fullName evidence="12 15">M1G-methyltransferase</fullName>
    </alternativeName>
    <alternativeName>
        <fullName evidence="13 15">tRNA [GM37] methyltransferase</fullName>
    </alternativeName>
</protein>
<evidence type="ECO:0000256" key="1">
    <source>
        <dbReference type="ARBA" id="ARBA00002634"/>
    </source>
</evidence>
<feature type="domain" description="tRNA methyltransferase TRMD/TRM10-type" evidence="18">
    <location>
        <begin position="1"/>
        <end position="236"/>
    </location>
</feature>
<comment type="catalytic activity">
    <reaction evidence="14 15 17">
        <text>guanosine(37) in tRNA + S-adenosyl-L-methionine = N(1)-methylguanosine(37) in tRNA + S-adenosyl-L-homocysteine + H(+)</text>
        <dbReference type="Rhea" id="RHEA:36899"/>
        <dbReference type="Rhea" id="RHEA-COMP:10145"/>
        <dbReference type="Rhea" id="RHEA-COMP:10147"/>
        <dbReference type="ChEBI" id="CHEBI:15378"/>
        <dbReference type="ChEBI" id="CHEBI:57856"/>
        <dbReference type="ChEBI" id="CHEBI:59789"/>
        <dbReference type="ChEBI" id="CHEBI:73542"/>
        <dbReference type="ChEBI" id="CHEBI:74269"/>
        <dbReference type="EC" id="2.1.1.228"/>
    </reaction>
</comment>
<evidence type="ECO:0000256" key="10">
    <source>
        <dbReference type="ARBA" id="ARBA00022691"/>
    </source>
</evidence>
<evidence type="ECO:0000313" key="19">
    <source>
        <dbReference type="EMBL" id="KKQ10533.1"/>
    </source>
</evidence>
<dbReference type="NCBIfam" id="TIGR00088">
    <property type="entry name" value="trmD"/>
    <property type="match status" value="1"/>
</dbReference>
<accession>A0A0G0EUD6</accession>
<evidence type="ECO:0000259" key="18">
    <source>
        <dbReference type="Pfam" id="PF01746"/>
    </source>
</evidence>
<dbReference type="EC" id="2.1.1.228" evidence="5 15"/>
<dbReference type="AlphaFoldDB" id="A0A0G0EUD6"/>
<reference evidence="19 20" key="1">
    <citation type="journal article" date="2015" name="Nature">
        <title>rRNA introns, odd ribosomes, and small enigmatic genomes across a large radiation of phyla.</title>
        <authorList>
            <person name="Brown C.T."/>
            <person name="Hug L.A."/>
            <person name="Thomas B.C."/>
            <person name="Sharon I."/>
            <person name="Castelle C.J."/>
            <person name="Singh A."/>
            <person name="Wilkins M.J."/>
            <person name="Williams K.H."/>
            <person name="Banfield J.F."/>
        </authorList>
    </citation>
    <scope>NUCLEOTIDE SEQUENCE [LARGE SCALE GENOMIC DNA]</scope>
</reference>
<keyword evidence="10 15" id="KW-0949">S-adenosyl-L-methionine</keyword>
<dbReference type="NCBIfam" id="NF000648">
    <property type="entry name" value="PRK00026.1"/>
    <property type="match status" value="1"/>
</dbReference>
<dbReference type="InterPro" id="IPR029028">
    <property type="entry name" value="Alpha/beta_knot_MTases"/>
</dbReference>
<evidence type="ECO:0000256" key="13">
    <source>
        <dbReference type="ARBA" id="ARBA00033392"/>
    </source>
</evidence>
<dbReference type="InterPro" id="IPR002649">
    <property type="entry name" value="tRNA_m1G_MeTrfase_TrmD"/>
</dbReference>
<comment type="similarity">
    <text evidence="3 15 17">Belongs to the RNA methyltransferase TrmD family.</text>
</comment>
<dbReference type="Pfam" id="PF01746">
    <property type="entry name" value="tRNA_m1G_MT"/>
    <property type="match status" value="1"/>
</dbReference>
<dbReference type="HAMAP" id="MF_00605">
    <property type="entry name" value="TrmD"/>
    <property type="match status" value="1"/>
</dbReference>
<name>A0A0G0EUD6_9BACT</name>
<evidence type="ECO:0000256" key="4">
    <source>
        <dbReference type="ARBA" id="ARBA00011738"/>
    </source>
</evidence>
<dbReference type="Gene3D" id="1.10.1270.20">
    <property type="entry name" value="tRNA(m1g37)methyltransferase, domain 2"/>
    <property type="match status" value="1"/>
</dbReference>
<dbReference type="GO" id="GO:0052906">
    <property type="term" value="F:tRNA (guanine(37)-N1)-methyltransferase activity"/>
    <property type="evidence" value="ECO:0007669"/>
    <property type="project" value="UniProtKB-UniRule"/>
</dbReference>
<comment type="subunit">
    <text evidence="4 15 17">Homodimer.</text>
</comment>
<dbReference type="Proteomes" id="UP000034492">
    <property type="component" value="Unassembled WGS sequence"/>
</dbReference>
<comment type="subcellular location">
    <subcellularLocation>
        <location evidence="2 15 17">Cytoplasm</location>
    </subcellularLocation>
</comment>
<dbReference type="GO" id="GO:0005829">
    <property type="term" value="C:cytosol"/>
    <property type="evidence" value="ECO:0007669"/>
    <property type="project" value="TreeGrafter"/>
</dbReference>
<dbReference type="Gene3D" id="3.40.1280.10">
    <property type="match status" value="1"/>
</dbReference>
<keyword evidence="7 15" id="KW-0963">Cytoplasm</keyword>
<dbReference type="PATRIC" id="fig|1618426.3.peg.157"/>
<evidence type="ECO:0000256" key="15">
    <source>
        <dbReference type="HAMAP-Rule" id="MF_00605"/>
    </source>
</evidence>
<keyword evidence="8 15" id="KW-0489">Methyltransferase</keyword>
<dbReference type="EMBL" id="LBSA01000003">
    <property type="protein sequence ID" value="KKQ10533.1"/>
    <property type="molecule type" value="Genomic_DNA"/>
</dbReference>
<evidence type="ECO:0000256" key="11">
    <source>
        <dbReference type="ARBA" id="ARBA00022694"/>
    </source>
</evidence>
<feature type="binding site" evidence="15 16">
    <location>
        <begin position="144"/>
        <end position="149"/>
    </location>
    <ligand>
        <name>S-adenosyl-L-methionine</name>
        <dbReference type="ChEBI" id="CHEBI:59789"/>
    </ligand>
</feature>
<dbReference type="CDD" id="cd18080">
    <property type="entry name" value="TrmD-like"/>
    <property type="match status" value="1"/>
</dbReference>
<dbReference type="PANTHER" id="PTHR46417">
    <property type="entry name" value="TRNA (GUANINE-N(1)-)-METHYLTRANSFERASE"/>
    <property type="match status" value="1"/>
</dbReference>
<evidence type="ECO:0000256" key="14">
    <source>
        <dbReference type="ARBA" id="ARBA00047783"/>
    </source>
</evidence>
<comment type="function">
    <text evidence="1 15 17">Specifically methylates guanosine-37 in various tRNAs.</text>
</comment>
<dbReference type="FunFam" id="3.40.1280.10:FF:000001">
    <property type="entry name" value="tRNA (guanine-N(1)-)-methyltransferase"/>
    <property type="match status" value="1"/>
</dbReference>
<evidence type="ECO:0000256" key="2">
    <source>
        <dbReference type="ARBA" id="ARBA00004496"/>
    </source>
</evidence>
<gene>
    <name evidence="15" type="primary">trmD</name>
    <name evidence="19" type="ORF">US19_C0003G0028</name>
</gene>
<evidence type="ECO:0000256" key="12">
    <source>
        <dbReference type="ARBA" id="ARBA00029736"/>
    </source>
</evidence>
<evidence type="ECO:0000256" key="7">
    <source>
        <dbReference type="ARBA" id="ARBA00022490"/>
    </source>
</evidence>
<keyword evidence="11 15" id="KW-0819">tRNA processing</keyword>
<dbReference type="GO" id="GO:0002939">
    <property type="term" value="P:tRNA N1-guanine methylation"/>
    <property type="evidence" value="ECO:0007669"/>
    <property type="project" value="TreeGrafter"/>
</dbReference>
<proteinExistence type="inferred from homology"/>
<feature type="binding site" evidence="15 16">
    <location>
        <position position="124"/>
    </location>
    <ligand>
        <name>S-adenosyl-L-methionine</name>
        <dbReference type="ChEBI" id="CHEBI:59789"/>
    </ligand>
</feature>
<dbReference type="InterPro" id="IPR023148">
    <property type="entry name" value="tRNA_m1G_MeTrfase_C_sf"/>
</dbReference>
<dbReference type="PIRSF" id="PIRSF000386">
    <property type="entry name" value="tRNA_mtase"/>
    <property type="match status" value="1"/>
</dbReference>
<sequence length="238" mass="26948">MKITIITLFPQVFETLLNFSILKRAQDKGLVEFEIVDLRIFGGGTHKTVDDRPYGGGAGMILKPDVLVSALKSVVDPELIPQKSKFKIKNLKLKIILTSASGIPFKQVKTRELSKLEHIIIICGHYEGVDQRFIDKYVSEEISIGDYVLTGGELPALVLADAVTRLVPGVLEKEEATLEESFEKNQLEYPHFTRPEEFEGEKVPEVLLSGNHLEIKKWRKEKALEKTRKLRPDLLERV</sequence>
<dbReference type="PANTHER" id="PTHR46417:SF1">
    <property type="entry name" value="TRNA (GUANINE-N(1)-)-METHYLTRANSFERASE"/>
    <property type="match status" value="1"/>
</dbReference>
<evidence type="ECO:0000256" key="16">
    <source>
        <dbReference type="PIRSR" id="PIRSR000386-1"/>
    </source>
</evidence>
<comment type="caution">
    <text evidence="19">The sequence shown here is derived from an EMBL/GenBank/DDBJ whole genome shotgun (WGS) entry which is preliminary data.</text>
</comment>
<evidence type="ECO:0000256" key="6">
    <source>
        <dbReference type="ARBA" id="ARBA00014679"/>
    </source>
</evidence>
<organism evidence="19 20">
    <name type="scientific">Candidatus Daviesbacteria bacterium GW2011_GWB1_36_5</name>
    <dbReference type="NCBI Taxonomy" id="1618426"/>
    <lineage>
        <taxon>Bacteria</taxon>
        <taxon>Candidatus Daviesiibacteriota</taxon>
    </lineage>
</organism>
<evidence type="ECO:0000256" key="5">
    <source>
        <dbReference type="ARBA" id="ARBA00012807"/>
    </source>
</evidence>
<evidence type="ECO:0000256" key="3">
    <source>
        <dbReference type="ARBA" id="ARBA00007630"/>
    </source>
</evidence>
<dbReference type="InterPro" id="IPR016009">
    <property type="entry name" value="tRNA_MeTrfase_TRMD/TRM10"/>
</dbReference>
<evidence type="ECO:0000256" key="8">
    <source>
        <dbReference type="ARBA" id="ARBA00022603"/>
    </source>
</evidence>
<evidence type="ECO:0000256" key="9">
    <source>
        <dbReference type="ARBA" id="ARBA00022679"/>
    </source>
</evidence>
<evidence type="ECO:0000313" key="20">
    <source>
        <dbReference type="Proteomes" id="UP000034492"/>
    </source>
</evidence>